<keyword evidence="2" id="KW-1185">Reference proteome</keyword>
<reference evidence="1" key="1">
    <citation type="submission" date="2022-05" db="EMBL/GenBank/DDBJ databases">
        <authorList>
            <person name="Pankratov T."/>
        </authorList>
    </citation>
    <scope>NUCLEOTIDE SEQUENCE</scope>
    <source>
        <strain evidence="1">BP6-180914</strain>
    </source>
</reference>
<evidence type="ECO:0000313" key="2">
    <source>
        <dbReference type="Proteomes" id="UP001165667"/>
    </source>
</evidence>
<evidence type="ECO:0008006" key="3">
    <source>
        <dbReference type="Google" id="ProtNLM"/>
    </source>
</evidence>
<dbReference type="RefSeq" id="WP_282587555.1">
    <property type="nucleotide sequence ID" value="NZ_JAMOIM010000022.1"/>
</dbReference>
<protein>
    <recommendedName>
        <fullName evidence="3">Transposase</fullName>
    </recommendedName>
</protein>
<comment type="caution">
    <text evidence="1">The sequence shown here is derived from an EMBL/GenBank/DDBJ whole genome shotgun (WGS) entry which is preliminary data.</text>
</comment>
<dbReference type="PANTHER" id="PTHR33498">
    <property type="entry name" value="TRANSPOSASE FOR INSERTION SEQUENCE ELEMENT IS1557"/>
    <property type="match status" value="1"/>
</dbReference>
<dbReference type="Proteomes" id="UP001165667">
    <property type="component" value="Unassembled WGS sequence"/>
</dbReference>
<evidence type="ECO:0000313" key="1">
    <source>
        <dbReference type="EMBL" id="MCW6511176.1"/>
    </source>
</evidence>
<dbReference type="PANTHER" id="PTHR33498:SF1">
    <property type="entry name" value="TRANSPOSASE FOR INSERTION SEQUENCE ELEMENT IS1557"/>
    <property type="match status" value="1"/>
</dbReference>
<dbReference type="EMBL" id="JAMOIM010000022">
    <property type="protein sequence ID" value="MCW6511176.1"/>
    <property type="molecule type" value="Genomic_DNA"/>
</dbReference>
<name>A0AA42CM54_9HYPH</name>
<proteinExistence type="predicted"/>
<organism evidence="1 2">
    <name type="scientific">Lichenifustis flavocetrariae</name>
    <dbReference type="NCBI Taxonomy" id="2949735"/>
    <lineage>
        <taxon>Bacteria</taxon>
        <taxon>Pseudomonadati</taxon>
        <taxon>Pseudomonadota</taxon>
        <taxon>Alphaproteobacteria</taxon>
        <taxon>Hyphomicrobiales</taxon>
        <taxon>Lichenihabitantaceae</taxon>
        <taxon>Lichenifustis</taxon>
    </lineage>
</organism>
<gene>
    <name evidence="1" type="ORF">M8523_24545</name>
</gene>
<sequence length="248" mass="27411">MRQCTGFERRNEVNRTVADRHRRGASIKAIVRTTGLSRQTVRRILRGTRDDIFRTRESSLDRWADRLEAEWDDGCRKGAELWRRLKAAGFGGSQRVVTEWTTRRRRAVSFSAPASVGPVAVPSSRIVARLLTCDRDVRSAEALRIRVAVETACPALVAARTILDRFKTMVASGKSGDLDPWLADATGTEMASYANGITADRAAVSAAITGSWSNGQTEGQVTRLKLVERQMFGRAKVDLLRARLVPAA</sequence>
<accession>A0AA42CM54</accession>
<dbReference type="InterPro" id="IPR047951">
    <property type="entry name" value="Transpos_ISL3"/>
</dbReference>
<dbReference type="AlphaFoldDB" id="A0AA42CM54"/>
<dbReference type="Gene3D" id="1.10.10.60">
    <property type="entry name" value="Homeodomain-like"/>
    <property type="match status" value="1"/>
</dbReference>